<protein>
    <submittedName>
        <fullName evidence="1">Uncharacterized protein</fullName>
    </submittedName>
</protein>
<reference evidence="1 2" key="1">
    <citation type="submission" date="2019-06" db="EMBL/GenBank/DDBJ databases">
        <title>Draft genomes of female and male turbot (Scophthalmus maximus).</title>
        <authorList>
            <person name="Xu H."/>
            <person name="Xu X.-W."/>
            <person name="Shao C."/>
            <person name="Chen S."/>
        </authorList>
    </citation>
    <scope>NUCLEOTIDE SEQUENCE [LARGE SCALE GENOMIC DNA]</scope>
    <source>
        <strain evidence="1">Ysfricsl-2016a</strain>
        <tissue evidence="1">Blood</tissue>
    </source>
</reference>
<sequence>MATEWQCKDSSPGKKILACDTVSASRCVCKQKVPPNGLDCHFTLCQVEWESTVWGIAATFKCSKSSDHKIYIFRFNTKEKGLRTVEWSDDRNLSLSFVILLE</sequence>
<organism evidence="1 2">
    <name type="scientific">Scophthalmus maximus</name>
    <name type="common">Turbot</name>
    <name type="synonym">Psetta maxima</name>
    <dbReference type="NCBI Taxonomy" id="52904"/>
    <lineage>
        <taxon>Eukaryota</taxon>
        <taxon>Metazoa</taxon>
        <taxon>Chordata</taxon>
        <taxon>Craniata</taxon>
        <taxon>Vertebrata</taxon>
        <taxon>Euteleostomi</taxon>
        <taxon>Actinopterygii</taxon>
        <taxon>Neopterygii</taxon>
        <taxon>Teleostei</taxon>
        <taxon>Neoteleostei</taxon>
        <taxon>Acanthomorphata</taxon>
        <taxon>Carangaria</taxon>
        <taxon>Pleuronectiformes</taxon>
        <taxon>Pleuronectoidei</taxon>
        <taxon>Scophthalmidae</taxon>
        <taxon>Scophthalmus</taxon>
    </lineage>
</organism>
<evidence type="ECO:0000313" key="2">
    <source>
        <dbReference type="Proteomes" id="UP000438429"/>
    </source>
</evidence>
<proteinExistence type="predicted"/>
<dbReference type="EMBL" id="VEVO01000023">
    <property type="protein sequence ID" value="KAF0022999.1"/>
    <property type="molecule type" value="Genomic_DNA"/>
</dbReference>
<name>A0A6A4RRT9_SCOMX</name>
<gene>
    <name evidence="1" type="ORF">F2P81_024980</name>
</gene>
<evidence type="ECO:0000313" key="1">
    <source>
        <dbReference type="EMBL" id="KAF0022999.1"/>
    </source>
</evidence>
<dbReference type="AlphaFoldDB" id="A0A6A4RRT9"/>
<comment type="caution">
    <text evidence="1">The sequence shown here is derived from an EMBL/GenBank/DDBJ whole genome shotgun (WGS) entry which is preliminary data.</text>
</comment>
<dbReference type="Proteomes" id="UP000438429">
    <property type="component" value="Unassembled WGS sequence"/>
</dbReference>
<accession>A0A6A4RRT9</accession>